<name>A0A9W6R2P3_9PSEU</name>
<feature type="chain" id="PRO_5040895457" evidence="3">
    <location>
        <begin position="34"/>
        <end position="390"/>
    </location>
</feature>
<comment type="caution">
    <text evidence="5">The sequence shown here is derived from an EMBL/GenBank/DDBJ whole genome shotgun (WGS) entry which is preliminary data.</text>
</comment>
<dbReference type="Pfam" id="PF00144">
    <property type="entry name" value="Beta-lactamase"/>
    <property type="match status" value="1"/>
</dbReference>
<sequence>MTHPTSRRSMLGLLGAASLAGATLVAVPGAADAATSRSAATPKGLRPGGEYERFVAEQAAQDRFSGTVLVAHRGRPVLARSYGMANKDRSLPNGPDTVFCVASITKTFTALAIAQLAAQGKLGFHDPLGAHLDGFPAEVANTVKVHQLLTHDSGIGRPARGEGSPEEATWNSFDEVMDGTLAIIRKTPLQFTPGSKHEYSNDGYFVLAAIVARVTGQSYFDYVRTHIFAPAGMSHTDFYSRPQVLADNTISRPYLTQPDGTRIDFASSPFAPFTIGGPAGGAYSTASDMLAYAGALTSGKLLNPAFTGLMTSGKVALPPLQPSSQAEFYGYGYDDAIVNGERVFGHSGGGPGIATRLDVFPGLDWVSIVLGNYDTPINPIVELGRKLITT</sequence>
<feature type="signal peptide" evidence="3">
    <location>
        <begin position="1"/>
        <end position="33"/>
    </location>
</feature>
<dbReference type="InterPro" id="IPR012338">
    <property type="entry name" value="Beta-lactam/transpept-like"/>
</dbReference>
<evidence type="ECO:0000256" key="2">
    <source>
        <dbReference type="ARBA" id="ARBA00023136"/>
    </source>
</evidence>
<dbReference type="InterPro" id="IPR001466">
    <property type="entry name" value="Beta-lactam-related"/>
</dbReference>
<keyword evidence="3" id="KW-0732">Signal</keyword>
<evidence type="ECO:0000256" key="3">
    <source>
        <dbReference type="SAM" id="SignalP"/>
    </source>
</evidence>
<comment type="subcellular location">
    <subcellularLocation>
        <location evidence="1">Membrane</location>
    </subcellularLocation>
</comment>
<feature type="domain" description="Beta-lactamase-related" evidence="4">
    <location>
        <begin position="53"/>
        <end position="376"/>
    </location>
</feature>
<accession>A0A9W6R2P3</accession>
<dbReference type="EMBL" id="BSTI01000011">
    <property type="protein sequence ID" value="GLY68411.1"/>
    <property type="molecule type" value="Genomic_DNA"/>
</dbReference>
<dbReference type="SUPFAM" id="SSF56601">
    <property type="entry name" value="beta-lactamase/transpeptidase-like"/>
    <property type="match status" value="1"/>
</dbReference>
<dbReference type="InterPro" id="IPR050491">
    <property type="entry name" value="AmpC-like"/>
</dbReference>
<dbReference type="GO" id="GO:0016787">
    <property type="term" value="F:hydrolase activity"/>
    <property type="evidence" value="ECO:0007669"/>
    <property type="project" value="UniProtKB-KW"/>
</dbReference>
<dbReference type="Proteomes" id="UP001165136">
    <property type="component" value="Unassembled WGS sequence"/>
</dbReference>
<evidence type="ECO:0000313" key="5">
    <source>
        <dbReference type="EMBL" id="GLY68411.1"/>
    </source>
</evidence>
<dbReference type="PANTHER" id="PTHR46825:SF11">
    <property type="entry name" value="PENICILLIN-BINDING PROTEIN 4"/>
    <property type="match status" value="1"/>
</dbReference>
<organism evidence="5 6">
    <name type="scientific">Amycolatopsis taiwanensis</name>
    <dbReference type="NCBI Taxonomy" id="342230"/>
    <lineage>
        <taxon>Bacteria</taxon>
        <taxon>Bacillati</taxon>
        <taxon>Actinomycetota</taxon>
        <taxon>Actinomycetes</taxon>
        <taxon>Pseudonocardiales</taxon>
        <taxon>Pseudonocardiaceae</taxon>
        <taxon>Amycolatopsis</taxon>
    </lineage>
</organism>
<keyword evidence="6" id="KW-1185">Reference proteome</keyword>
<evidence type="ECO:0000259" key="4">
    <source>
        <dbReference type="Pfam" id="PF00144"/>
    </source>
</evidence>
<dbReference type="GO" id="GO:0016020">
    <property type="term" value="C:membrane"/>
    <property type="evidence" value="ECO:0007669"/>
    <property type="project" value="UniProtKB-SubCell"/>
</dbReference>
<dbReference type="AlphaFoldDB" id="A0A9W6R2P3"/>
<dbReference type="InterPro" id="IPR006311">
    <property type="entry name" value="TAT_signal"/>
</dbReference>
<dbReference type="RefSeq" id="WP_027942106.1">
    <property type="nucleotide sequence ID" value="NZ_BSTI01000011.1"/>
</dbReference>
<evidence type="ECO:0000313" key="6">
    <source>
        <dbReference type="Proteomes" id="UP001165136"/>
    </source>
</evidence>
<gene>
    <name evidence="5" type="ORF">Atai01_50300</name>
</gene>
<keyword evidence="2" id="KW-0472">Membrane</keyword>
<dbReference type="PANTHER" id="PTHR46825">
    <property type="entry name" value="D-ALANYL-D-ALANINE-CARBOXYPEPTIDASE/ENDOPEPTIDASE AMPH"/>
    <property type="match status" value="1"/>
</dbReference>
<protein>
    <submittedName>
        <fullName evidence="5">Serine hydrolase</fullName>
    </submittedName>
</protein>
<proteinExistence type="predicted"/>
<dbReference type="Gene3D" id="3.40.710.10">
    <property type="entry name" value="DD-peptidase/beta-lactamase superfamily"/>
    <property type="match status" value="1"/>
</dbReference>
<evidence type="ECO:0000256" key="1">
    <source>
        <dbReference type="ARBA" id="ARBA00004370"/>
    </source>
</evidence>
<keyword evidence="5" id="KW-0378">Hydrolase</keyword>
<dbReference type="PROSITE" id="PS51318">
    <property type="entry name" value="TAT"/>
    <property type="match status" value="1"/>
</dbReference>
<reference evidence="5" key="1">
    <citation type="submission" date="2023-03" db="EMBL/GenBank/DDBJ databases">
        <title>Amycolatopsis taiwanensis NBRC 103393.</title>
        <authorList>
            <person name="Ichikawa N."/>
            <person name="Sato H."/>
            <person name="Tonouchi N."/>
        </authorList>
    </citation>
    <scope>NUCLEOTIDE SEQUENCE</scope>
    <source>
        <strain evidence="5">NBRC 103393</strain>
    </source>
</reference>